<evidence type="ECO:0000313" key="3">
    <source>
        <dbReference type="Proteomes" id="UP000053776"/>
    </source>
</evidence>
<accession>A0A0J9VU26</accession>
<proteinExistence type="predicted"/>
<feature type="transmembrane region" description="Helical" evidence="1">
    <location>
        <begin position="221"/>
        <end position="243"/>
    </location>
</feature>
<protein>
    <submittedName>
        <fullName evidence="2">Uncharacterized protein</fullName>
    </submittedName>
</protein>
<keyword evidence="1" id="KW-0472">Membrane</keyword>
<sequence length="259" mass="30395">MVIYDSEKGDQVEDKFVSYCKGSVTDNLYNKSEYINLCVQINRYFKMFSNENNPKNKHCEYLNYWLNDQYKINKANILYKSILDTPVTFHIFDNSIPHIDTYKIKIGHIEDDKFKRIDVIHDLYKEYSSFQLLFSKENTRNQSCNFARKCSQLYNDNIGDCHDSNNKFCKALESFKQKYISHGISVRICADVPQLYTAEKAYQAKIQNIAQEKLEGYNPSLSTTITVVFINLVLIISLTLILYKVINITYKETCNSRYI</sequence>
<gene>
    <name evidence="2" type="ORF">PVMG_04865</name>
</gene>
<evidence type="ECO:0000313" key="2">
    <source>
        <dbReference type="EMBL" id="KMZ91093.1"/>
    </source>
</evidence>
<dbReference type="OrthoDB" id="10597307at2759"/>
<evidence type="ECO:0000256" key="1">
    <source>
        <dbReference type="SAM" id="Phobius"/>
    </source>
</evidence>
<dbReference type="AlphaFoldDB" id="A0A0J9VU26"/>
<dbReference type="InterPro" id="IPR008780">
    <property type="entry name" value="Plasmodium_Vir"/>
</dbReference>
<dbReference type="Proteomes" id="UP000053776">
    <property type="component" value="Unassembled WGS sequence"/>
</dbReference>
<dbReference type="EMBL" id="KQ235090">
    <property type="protein sequence ID" value="KMZ91093.1"/>
    <property type="molecule type" value="Genomic_DNA"/>
</dbReference>
<reference evidence="2 3" key="1">
    <citation type="submission" date="2011-08" db="EMBL/GenBank/DDBJ databases">
        <title>The Genome Sequence of Plasmodium vivax Mauritania I.</title>
        <authorList>
            <consortium name="The Broad Institute Genome Sequencing Platform"/>
            <consortium name="The Broad Institute Genome Sequencing Center for Infectious Disease"/>
            <person name="Neafsey D."/>
            <person name="Carlton J."/>
            <person name="Barnwell J."/>
            <person name="Collins W."/>
            <person name="Escalante A."/>
            <person name="Mullikin J."/>
            <person name="Saul A."/>
            <person name="Guigo R."/>
            <person name="Camara F."/>
            <person name="Young S.K."/>
            <person name="Zeng Q."/>
            <person name="Gargeya S."/>
            <person name="Fitzgerald M."/>
            <person name="Haas B."/>
            <person name="Abouelleil A."/>
            <person name="Alvarado L."/>
            <person name="Arachchi H.M."/>
            <person name="Berlin A."/>
            <person name="Brown A."/>
            <person name="Chapman S.B."/>
            <person name="Chen Z."/>
            <person name="Dunbar C."/>
            <person name="Freedman E."/>
            <person name="Gearin G."/>
            <person name="Gellesch M."/>
            <person name="Goldberg J."/>
            <person name="Griggs A."/>
            <person name="Gujja S."/>
            <person name="Heiman D."/>
            <person name="Howarth C."/>
            <person name="Larson L."/>
            <person name="Lui A."/>
            <person name="MacDonald P.J.P."/>
            <person name="Montmayeur A."/>
            <person name="Murphy C."/>
            <person name="Neiman D."/>
            <person name="Pearson M."/>
            <person name="Priest M."/>
            <person name="Roberts A."/>
            <person name="Saif S."/>
            <person name="Shea T."/>
            <person name="Shenoy N."/>
            <person name="Sisk P."/>
            <person name="Stolte C."/>
            <person name="Sykes S."/>
            <person name="Wortman J."/>
            <person name="Nusbaum C."/>
            <person name="Birren B."/>
        </authorList>
    </citation>
    <scope>NUCLEOTIDE SEQUENCE [LARGE SCALE GENOMIC DNA]</scope>
    <source>
        <strain evidence="2 3">Mauritania I</strain>
    </source>
</reference>
<keyword evidence="1" id="KW-0812">Transmembrane</keyword>
<organism evidence="2 3">
    <name type="scientific">Plasmodium vivax Mauritania I</name>
    <dbReference type="NCBI Taxonomy" id="1035515"/>
    <lineage>
        <taxon>Eukaryota</taxon>
        <taxon>Sar</taxon>
        <taxon>Alveolata</taxon>
        <taxon>Apicomplexa</taxon>
        <taxon>Aconoidasida</taxon>
        <taxon>Haemosporida</taxon>
        <taxon>Plasmodiidae</taxon>
        <taxon>Plasmodium</taxon>
        <taxon>Plasmodium (Plasmodium)</taxon>
    </lineage>
</organism>
<name>A0A0J9VU26_PLAVI</name>
<keyword evidence="1" id="KW-1133">Transmembrane helix</keyword>
<dbReference type="Pfam" id="PF05795">
    <property type="entry name" value="Plasmodium_Vir"/>
    <property type="match status" value="1"/>
</dbReference>